<dbReference type="STRING" id="268505.A0A2A9PKH4"/>
<dbReference type="EMBL" id="LAZP02000073">
    <property type="protein sequence ID" value="PFH61397.1"/>
    <property type="molecule type" value="Genomic_DNA"/>
</dbReference>
<dbReference type="PROSITE" id="PS00463">
    <property type="entry name" value="ZN2_CY6_FUNGAL_1"/>
    <property type="match status" value="1"/>
</dbReference>
<dbReference type="PROSITE" id="PS50048">
    <property type="entry name" value="ZN2_CY6_FUNGAL_2"/>
    <property type="match status" value="1"/>
</dbReference>
<keyword evidence="2" id="KW-0539">Nucleus</keyword>
<organism evidence="5 6">
    <name type="scientific">Ophiocordyceps unilateralis</name>
    <name type="common">Zombie-ant fungus</name>
    <name type="synonym">Torrubia unilateralis</name>
    <dbReference type="NCBI Taxonomy" id="268505"/>
    <lineage>
        <taxon>Eukaryota</taxon>
        <taxon>Fungi</taxon>
        <taxon>Dikarya</taxon>
        <taxon>Ascomycota</taxon>
        <taxon>Pezizomycotina</taxon>
        <taxon>Sordariomycetes</taxon>
        <taxon>Hypocreomycetidae</taxon>
        <taxon>Hypocreales</taxon>
        <taxon>Ophiocordycipitaceae</taxon>
        <taxon>Ophiocordyceps</taxon>
    </lineage>
</organism>
<dbReference type="CDD" id="cd00067">
    <property type="entry name" value="GAL4"/>
    <property type="match status" value="1"/>
</dbReference>
<dbReference type="GO" id="GO:0000981">
    <property type="term" value="F:DNA-binding transcription factor activity, RNA polymerase II-specific"/>
    <property type="evidence" value="ECO:0007669"/>
    <property type="project" value="InterPro"/>
</dbReference>
<dbReference type="InterPro" id="IPR036864">
    <property type="entry name" value="Zn2-C6_fun-type_DNA-bd_sf"/>
</dbReference>
<evidence type="ECO:0000256" key="1">
    <source>
        <dbReference type="ARBA" id="ARBA00022723"/>
    </source>
</evidence>
<feature type="region of interest" description="Disordered" evidence="3">
    <location>
        <begin position="1"/>
        <end position="32"/>
    </location>
</feature>
<evidence type="ECO:0000259" key="4">
    <source>
        <dbReference type="PROSITE" id="PS50048"/>
    </source>
</evidence>
<evidence type="ECO:0000313" key="5">
    <source>
        <dbReference type="EMBL" id="PFH61397.1"/>
    </source>
</evidence>
<dbReference type="InterPro" id="IPR007219">
    <property type="entry name" value="XnlR_reg_dom"/>
</dbReference>
<dbReference type="InterPro" id="IPR001138">
    <property type="entry name" value="Zn2Cys6_DnaBD"/>
</dbReference>
<dbReference type="Pfam" id="PF00172">
    <property type="entry name" value="Zn_clus"/>
    <property type="match status" value="1"/>
</dbReference>
<feature type="compositionally biased region" description="Polar residues" evidence="3">
    <location>
        <begin position="14"/>
        <end position="27"/>
    </location>
</feature>
<dbReference type="InterPro" id="IPR053187">
    <property type="entry name" value="Notoamide_regulator"/>
</dbReference>
<dbReference type="AlphaFoldDB" id="A0A2A9PKH4"/>
<reference evidence="5 6" key="1">
    <citation type="journal article" date="2015" name="BMC Genomics">
        <title>Gene expression during zombie ant biting behavior reflects the complexity underlying fungal parasitic behavioral manipulation.</title>
        <authorList>
            <person name="de Bekker C."/>
            <person name="Ohm R.A."/>
            <person name="Loreto R.G."/>
            <person name="Sebastian A."/>
            <person name="Albert I."/>
            <person name="Merrow M."/>
            <person name="Brachmann A."/>
            <person name="Hughes D.P."/>
        </authorList>
    </citation>
    <scope>NUCLEOTIDE SEQUENCE [LARGE SCALE GENOMIC DNA]</scope>
    <source>
        <strain evidence="5 6">SC16a</strain>
    </source>
</reference>
<dbReference type="GO" id="GO:0008270">
    <property type="term" value="F:zinc ion binding"/>
    <property type="evidence" value="ECO:0007669"/>
    <property type="project" value="InterPro"/>
</dbReference>
<comment type="caution">
    <text evidence="5">The sequence shown here is derived from an EMBL/GenBank/DDBJ whole genome shotgun (WGS) entry which is preliminary data.</text>
</comment>
<dbReference type="CDD" id="cd12148">
    <property type="entry name" value="fungal_TF_MHR"/>
    <property type="match status" value="1"/>
</dbReference>
<gene>
    <name evidence="5" type="ORF">XA68_17449</name>
</gene>
<feature type="domain" description="Zn(2)-C6 fungal-type" evidence="4">
    <location>
        <begin position="37"/>
        <end position="67"/>
    </location>
</feature>
<sequence>MRSTLRPLLPSAVSAPSGNQLPSSSRQLPKRRQVPVACEHCRSRKVRCDGKRPSCTPCQTRRTLCVYPPEESTAAGIALLKNRADLLKQENVTLLNFFRSLGELPKHEAADILAKIRATEDPMAILRLARDVSASLRHGPDPASEAASSDPRLRAADLRALLNSPLRLSARPWTVVAGNGLVSDLIASFFVWDDPFFFPFIDREAFLEDMRSNDIEKARYCSPFLVNAMCASRCFTSPAAKFHSSVTGEDLSARFVNEAKKLWDQEAGRASLPTVQGLAILFTVTAYRGTDKQGFIYRYAAYEMLHRLGLPHTFKQSSPNDGQASRSREEQIVSKVIWGLFCFESIVGYVYLQQSLLKPPNVPRCFEPAVSSNCPSVNLDFNGEPFTSTSTSPPFVPGILDATCELSLALYEVMQWNADSQEPGSEIDLTKRRQFYAENQSWRHRLQRHLTAEGNFTPQTCFLHVYADEVIISILRPLHSRTMFDQARNALASDLLIERAMADAELVKKFLGQFKPVEYSCMTLCGLYNAILILVEYLEDARVPHCFVEVCIMIRRTVRDFPMARFILQGVMAMAWSLDVAVPARSLPYLQGLGAGNEEPADTSLAFALPPIEAMRNLLREDGEVEALVEMGQLLEKWNAMSIE</sequence>
<evidence type="ECO:0000256" key="2">
    <source>
        <dbReference type="ARBA" id="ARBA00023242"/>
    </source>
</evidence>
<dbReference type="PANTHER" id="PTHR47256:SF1">
    <property type="entry name" value="ZN(II)2CYS6 TRANSCRIPTION FACTOR (EUROFUNG)"/>
    <property type="match status" value="1"/>
</dbReference>
<keyword evidence="6" id="KW-1185">Reference proteome</keyword>
<dbReference type="Gene3D" id="4.10.240.10">
    <property type="entry name" value="Zn(2)-C6 fungal-type DNA-binding domain"/>
    <property type="match status" value="1"/>
</dbReference>
<reference evidence="5 6" key="2">
    <citation type="journal article" date="2017" name="Sci. Rep.">
        <title>Ant-infecting Ophiocordyceps genomes reveal a high diversity of potential behavioral manipulation genes and a possible major role for enterotoxins.</title>
        <authorList>
            <person name="de Bekker C."/>
            <person name="Ohm R.A."/>
            <person name="Evans H.C."/>
            <person name="Brachmann A."/>
            <person name="Hughes D.P."/>
        </authorList>
    </citation>
    <scope>NUCLEOTIDE SEQUENCE [LARGE SCALE GENOMIC DNA]</scope>
    <source>
        <strain evidence="5 6">SC16a</strain>
    </source>
</reference>
<evidence type="ECO:0000313" key="6">
    <source>
        <dbReference type="Proteomes" id="UP000037136"/>
    </source>
</evidence>
<dbReference type="GO" id="GO:0003677">
    <property type="term" value="F:DNA binding"/>
    <property type="evidence" value="ECO:0007669"/>
    <property type="project" value="InterPro"/>
</dbReference>
<accession>A0A2A9PKH4</accession>
<keyword evidence="1" id="KW-0479">Metal-binding</keyword>
<dbReference type="SMART" id="SM00066">
    <property type="entry name" value="GAL4"/>
    <property type="match status" value="1"/>
</dbReference>
<proteinExistence type="predicted"/>
<dbReference type="Proteomes" id="UP000037136">
    <property type="component" value="Unassembled WGS sequence"/>
</dbReference>
<dbReference type="SUPFAM" id="SSF57701">
    <property type="entry name" value="Zn2/Cys6 DNA-binding domain"/>
    <property type="match status" value="1"/>
</dbReference>
<protein>
    <recommendedName>
        <fullName evidence="4">Zn(2)-C6 fungal-type domain-containing protein</fullName>
    </recommendedName>
</protein>
<evidence type="ECO:0000256" key="3">
    <source>
        <dbReference type="SAM" id="MobiDB-lite"/>
    </source>
</evidence>
<dbReference type="OrthoDB" id="2943660at2759"/>
<dbReference type="GO" id="GO:0006351">
    <property type="term" value="P:DNA-templated transcription"/>
    <property type="evidence" value="ECO:0007669"/>
    <property type="project" value="InterPro"/>
</dbReference>
<dbReference type="PANTHER" id="PTHR47256">
    <property type="entry name" value="ZN(II)2CYS6 TRANSCRIPTION FACTOR (EUROFUNG)-RELATED"/>
    <property type="match status" value="1"/>
</dbReference>
<dbReference type="Pfam" id="PF04082">
    <property type="entry name" value="Fungal_trans"/>
    <property type="match status" value="1"/>
</dbReference>
<name>A0A2A9PKH4_OPHUN</name>